<evidence type="ECO:0000313" key="1">
    <source>
        <dbReference type="EMBL" id="ETN37950.1"/>
    </source>
</evidence>
<dbReference type="OrthoDB" id="4151284at2759"/>
<gene>
    <name evidence="1" type="ORF">HMPREF1541_07573</name>
</gene>
<dbReference type="eggNOG" id="ENOG502RI16">
    <property type="taxonomic scope" value="Eukaryota"/>
</dbReference>
<dbReference type="Proteomes" id="UP000030752">
    <property type="component" value="Unassembled WGS sequence"/>
</dbReference>
<keyword evidence="2" id="KW-1185">Reference proteome</keyword>
<evidence type="ECO:0000313" key="2">
    <source>
        <dbReference type="Proteomes" id="UP000030752"/>
    </source>
</evidence>
<dbReference type="AlphaFoldDB" id="W2RNQ7"/>
<name>W2RNQ7_CYPE1</name>
<protein>
    <submittedName>
        <fullName evidence="1">Uncharacterized protein</fullName>
    </submittedName>
</protein>
<dbReference type="VEuPathDB" id="FungiDB:HMPREF1541_07573"/>
<dbReference type="InParanoid" id="W2RNQ7"/>
<dbReference type="RefSeq" id="XP_008720119.1">
    <property type="nucleotide sequence ID" value="XM_008721897.1"/>
</dbReference>
<dbReference type="GeneID" id="19974912"/>
<reference evidence="1 2" key="1">
    <citation type="submission" date="2013-03" db="EMBL/GenBank/DDBJ databases">
        <title>The Genome Sequence of Phialophora europaea CBS 101466.</title>
        <authorList>
            <consortium name="The Broad Institute Genomics Platform"/>
            <person name="Cuomo C."/>
            <person name="de Hoog S."/>
            <person name="Gorbushina A."/>
            <person name="Walker B."/>
            <person name="Young S.K."/>
            <person name="Zeng Q."/>
            <person name="Gargeya S."/>
            <person name="Fitzgerald M."/>
            <person name="Haas B."/>
            <person name="Abouelleil A."/>
            <person name="Allen A.W."/>
            <person name="Alvarado L."/>
            <person name="Arachchi H.M."/>
            <person name="Berlin A.M."/>
            <person name="Chapman S.B."/>
            <person name="Gainer-Dewar J."/>
            <person name="Goldberg J."/>
            <person name="Griggs A."/>
            <person name="Gujja S."/>
            <person name="Hansen M."/>
            <person name="Howarth C."/>
            <person name="Imamovic A."/>
            <person name="Ireland A."/>
            <person name="Larimer J."/>
            <person name="McCowan C."/>
            <person name="Murphy C."/>
            <person name="Pearson M."/>
            <person name="Poon T.W."/>
            <person name="Priest M."/>
            <person name="Roberts A."/>
            <person name="Saif S."/>
            <person name="Shea T."/>
            <person name="Sisk P."/>
            <person name="Sykes S."/>
            <person name="Wortman J."/>
            <person name="Nusbaum C."/>
            <person name="Birren B."/>
        </authorList>
    </citation>
    <scope>NUCLEOTIDE SEQUENCE [LARGE SCALE GENOMIC DNA]</scope>
    <source>
        <strain evidence="1 2">CBS 101466</strain>
    </source>
</reference>
<sequence>MADLAYPGDEIIPNPEMHYNHTKRIGASPAEIFPWVLQIGKGRGGWYLPLSWERWLPKCWHASRTINPAWQQLQVGDRVADYGFDKDDYFDVAYVDRQRTILVFKSERLGTVFTWSLIVAELEAGMSELRLRFRGRIHRTGLGRRLLVLGGSFMDWATTAPMLAGLKERAEKAHAR</sequence>
<accession>W2RNQ7</accession>
<dbReference type="HOGENOM" id="CLU_099837_1_0_1"/>
<proteinExistence type="predicted"/>
<dbReference type="EMBL" id="KB822723">
    <property type="protein sequence ID" value="ETN37950.1"/>
    <property type="molecule type" value="Genomic_DNA"/>
</dbReference>
<organism evidence="1 2">
    <name type="scientific">Cyphellophora europaea (strain CBS 101466)</name>
    <name type="common">Phialophora europaea</name>
    <dbReference type="NCBI Taxonomy" id="1220924"/>
    <lineage>
        <taxon>Eukaryota</taxon>
        <taxon>Fungi</taxon>
        <taxon>Dikarya</taxon>
        <taxon>Ascomycota</taxon>
        <taxon>Pezizomycotina</taxon>
        <taxon>Eurotiomycetes</taxon>
        <taxon>Chaetothyriomycetidae</taxon>
        <taxon>Chaetothyriales</taxon>
        <taxon>Cyphellophoraceae</taxon>
        <taxon>Cyphellophora</taxon>
    </lineage>
</organism>